<keyword evidence="3 6" id="KW-1133">Transmembrane helix</keyword>
<evidence type="ECO:0000313" key="9">
    <source>
        <dbReference type="Proteomes" id="UP000774570"/>
    </source>
</evidence>
<sequence length="244" mass="25391">MLRTIIVSETRLRLREGLTPALAVALPLALLLTFGLLPHAASPSADLGGQTSREYIAALATAVAFAVLALTMLPGVLSDYREKGVLRRLHATPVRPTALLVAELAVMAGASLVSLALMVGGGRIMLGTALPRAGGWFALAAALCLLSMLALGTLISAVAPSGRAGNALGVLAFFPSMFLAGVYTPYDTMPHGLQRVCDWTPLCAGLRAMRAAWSGHAPTAMELAIMTGYGLVATIAAAKLFRWE</sequence>
<evidence type="ECO:0000256" key="4">
    <source>
        <dbReference type="ARBA" id="ARBA00023136"/>
    </source>
</evidence>
<feature type="transmembrane region" description="Helical" evidence="6">
    <location>
        <begin position="223"/>
        <end position="241"/>
    </location>
</feature>
<keyword evidence="9" id="KW-1185">Reference proteome</keyword>
<accession>A0ABS7G260</accession>
<feature type="domain" description="ABC transmembrane type-2" evidence="7">
    <location>
        <begin position="18"/>
        <end position="244"/>
    </location>
</feature>
<dbReference type="InterPro" id="IPR000412">
    <property type="entry name" value="ABC_2_transport"/>
</dbReference>
<evidence type="ECO:0000256" key="6">
    <source>
        <dbReference type="RuleBase" id="RU361157"/>
    </source>
</evidence>
<feature type="transmembrane region" description="Helical" evidence="6">
    <location>
        <begin position="98"/>
        <end position="121"/>
    </location>
</feature>
<comment type="subcellular location">
    <subcellularLocation>
        <location evidence="6">Cell membrane</location>
        <topology evidence="6">Multi-pass membrane protein</topology>
    </subcellularLocation>
    <subcellularLocation>
        <location evidence="1">Membrane</location>
        <topology evidence="1">Multi-pass membrane protein</topology>
    </subcellularLocation>
</comment>
<dbReference type="InterPro" id="IPR013525">
    <property type="entry name" value="ABC2_TM"/>
</dbReference>
<proteinExistence type="inferred from homology"/>
<dbReference type="Proteomes" id="UP000774570">
    <property type="component" value="Unassembled WGS sequence"/>
</dbReference>
<keyword evidence="6" id="KW-0813">Transport</keyword>
<keyword evidence="4 6" id="KW-0472">Membrane</keyword>
<organism evidence="8 9">
    <name type="scientific">Actinomadura parmotrematis</name>
    <dbReference type="NCBI Taxonomy" id="2864039"/>
    <lineage>
        <taxon>Bacteria</taxon>
        <taxon>Bacillati</taxon>
        <taxon>Actinomycetota</taxon>
        <taxon>Actinomycetes</taxon>
        <taxon>Streptosporangiales</taxon>
        <taxon>Thermomonosporaceae</taxon>
        <taxon>Actinomadura</taxon>
    </lineage>
</organism>
<dbReference type="PANTHER" id="PTHR43027:SF2">
    <property type="entry name" value="TRANSPORT PERMEASE PROTEIN"/>
    <property type="match status" value="1"/>
</dbReference>
<dbReference type="PANTHER" id="PTHR43027">
    <property type="entry name" value="DOXORUBICIN RESISTANCE ABC TRANSPORTER PERMEASE PROTEIN DRRC-RELATED"/>
    <property type="match status" value="1"/>
</dbReference>
<dbReference type="RefSeq" id="WP_220170029.1">
    <property type="nucleotide sequence ID" value="NZ_JAIBOA010000026.1"/>
</dbReference>
<feature type="transmembrane region" description="Helical" evidence="6">
    <location>
        <begin position="55"/>
        <end position="77"/>
    </location>
</feature>
<evidence type="ECO:0000256" key="5">
    <source>
        <dbReference type="ARBA" id="ARBA00023251"/>
    </source>
</evidence>
<comment type="caution">
    <text evidence="8">The sequence shown here is derived from an EMBL/GenBank/DDBJ whole genome shotgun (WGS) entry which is preliminary data.</text>
</comment>
<evidence type="ECO:0000256" key="3">
    <source>
        <dbReference type="ARBA" id="ARBA00022989"/>
    </source>
</evidence>
<name>A0ABS7G260_9ACTN</name>
<dbReference type="PIRSF" id="PIRSF006648">
    <property type="entry name" value="DrrB"/>
    <property type="match status" value="1"/>
</dbReference>
<feature type="transmembrane region" description="Helical" evidence="6">
    <location>
        <begin position="133"/>
        <end position="155"/>
    </location>
</feature>
<feature type="transmembrane region" description="Helical" evidence="6">
    <location>
        <begin position="21"/>
        <end position="40"/>
    </location>
</feature>
<feature type="transmembrane region" description="Helical" evidence="6">
    <location>
        <begin position="167"/>
        <end position="186"/>
    </location>
</feature>
<evidence type="ECO:0000313" key="8">
    <source>
        <dbReference type="EMBL" id="MBW8486794.1"/>
    </source>
</evidence>
<dbReference type="InterPro" id="IPR047817">
    <property type="entry name" value="ABC2_TM_bact-type"/>
</dbReference>
<evidence type="ECO:0000256" key="1">
    <source>
        <dbReference type="ARBA" id="ARBA00004141"/>
    </source>
</evidence>
<keyword evidence="6" id="KW-1003">Cell membrane</keyword>
<reference evidence="8 9" key="1">
    <citation type="submission" date="2021-07" db="EMBL/GenBank/DDBJ databases">
        <title>Actinomadura sp. PM05-2 isolated from lichen.</title>
        <authorList>
            <person name="Somphong A."/>
            <person name="Phongsopitanun W."/>
            <person name="Tanasupawat S."/>
            <person name="Peongsungnone V."/>
        </authorList>
    </citation>
    <scope>NUCLEOTIDE SEQUENCE [LARGE SCALE GENOMIC DNA]</scope>
    <source>
        <strain evidence="8 9">PM05-2</strain>
    </source>
</reference>
<evidence type="ECO:0000259" key="7">
    <source>
        <dbReference type="PROSITE" id="PS51012"/>
    </source>
</evidence>
<dbReference type="InterPro" id="IPR052902">
    <property type="entry name" value="ABC-2_transporter"/>
</dbReference>
<dbReference type="EMBL" id="JAIBOA010000026">
    <property type="protein sequence ID" value="MBW8486794.1"/>
    <property type="molecule type" value="Genomic_DNA"/>
</dbReference>
<dbReference type="Pfam" id="PF01061">
    <property type="entry name" value="ABC2_membrane"/>
    <property type="match status" value="1"/>
</dbReference>
<comment type="similarity">
    <text evidence="6">Belongs to the ABC-2 integral membrane protein family.</text>
</comment>
<protein>
    <recommendedName>
        <fullName evidence="6">Transport permease protein</fullName>
    </recommendedName>
</protein>
<evidence type="ECO:0000256" key="2">
    <source>
        <dbReference type="ARBA" id="ARBA00022692"/>
    </source>
</evidence>
<gene>
    <name evidence="8" type="ORF">K1Y72_30805</name>
</gene>
<keyword evidence="2 6" id="KW-0812">Transmembrane</keyword>
<keyword evidence="5" id="KW-0046">Antibiotic resistance</keyword>
<dbReference type="PROSITE" id="PS51012">
    <property type="entry name" value="ABC_TM2"/>
    <property type="match status" value="1"/>
</dbReference>